<dbReference type="InterPro" id="IPR032710">
    <property type="entry name" value="NTF2-like_dom_sf"/>
</dbReference>
<sequence>MTTALSTRTTALGTRIGTALLGSLAIATLALAGCGHNNNRPTEQQIAGLFDEWNATLAEGDANAMADLYAADGVLLPTLSPVVRGNREQIAQYFATDFLPKKPQGTITESHIRIIDDESAAHSGTYRFTLTSKDGSTDTVDARFTYVYKKIDNRWLIVEHHSSASPDKS</sequence>
<protein>
    <submittedName>
        <fullName evidence="2">SgcJ/EcaC family oxidoreductase</fullName>
    </submittedName>
</protein>
<dbReference type="Pfam" id="PF08332">
    <property type="entry name" value="CaMKII_AD"/>
    <property type="match status" value="1"/>
</dbReference>
<dbReference type="RefSeq" id="WP_380056978.1">
    <property type="nucleotide sequence ID" value="NZ_JBHLTC010000048.1"/>
</dbReference>
<dbReference type="EMBL" id="JBHLTC010000048">
    <property type="protein sequence ID" value="MFC0629241.1"/>
    <property type="molecule type" value="Genomic_DNA"/>
</dbReference>
<proteinExistence type="predicted"/>
<keyword evidence="3" id="KW-1185">Reference proteome</keyword>
<accession>A0ABV6QZ07</accession>
<evidence type="ECO:0000313" key="3">
    <source>
        <dbReference type="Proteomes" id="UP001589890"/>
    </source>
</evidence>
<name>A0ABV6QZ07_9ACTN</name>
<reference evidence="2 3" key="1">
    <citation type="submission" date="2024-09" db="EMBL/GenBank/DDBJ databases">
        <authorList>
            <person name="Sun Q."/>
            <person name="Mori K."/>
        </authorList>
    </citation>
    <scope>NUCLEOTIDE SEQUENCE [LARGE SCALE GENOMIC DNA]</scope>
    <source>
        <strain evidence="2 3">CGMCC 1.15906</strain>
    </source>
</reference>
<organism evidence="2 3">
    <name type="scientific">Kribbella deserti</name>
    <dbReference type="NCBI Taxonomy" id="1926257"/>
    <lineage>
        <taxon>Bacteria</taxon>
        <taxon>Bacillati</taxon>
        <taxon>Actinomycetota</taxon>
        <taxon>Actinomycetes</taxon>
        <taxon>Propionibacteriales</taxon>
        <taxon>Kribbellaceae</taxon>
        <taxon>Kribbella</taxon>
    </lineage>
</organism>
<dbReference type="Gene3D" id="3.10.450.50">
    <property type="match status" value="1"/>
</dbReference>
<dbReference type="Proteomes" id="UP001589890">
    <property type="component" value="Unassembled WGS sequence"/>
</dbReference>
<evidence type="ECO:0000313" key="2">
    <source>
        <dbReference type="EMBL" id="MFC0629241.1"/>
    </source>
</evidence>
<dbReference type="InterPro" id="IPR011944">
    <property type="entry name" value="Steroid_delta5-4_isomerase"/>
</dbReference>
<dbReference type="SUPFAM" id="SSF54427">
    <property type="entry name" value="NTF2-like"/>
    <property type="match status" value="1"/>
</dbReference>
<evidence type="ECO:0000259" key="1">
    <source>
        <dbReference type="Pfam" id="PF08332"/>
    </source>
</evidence>
<dbReference type="InterPro" id="IPR013543">
    <property type="entry name" value="Ca/CaM-dep_prot_kinase-assoc"/>
</dbReference>
<comment type="caution">
    <text evidence="2">The sequence shown here is derived from an EMBL/GenBank/DDBJ whole genome shotgun (WGS) entry which is preliminary data.</text>
</comment>
<gene>
    <name evidence="2" type="ORF">ACFFGN_34570</name>
</gene>
<feature type="domain" description="Calcium/calmodulin-dependent protein kinase II association-domain" evidence="1">
    <location>
        <begin position="43"/>
        <end position="166"/>
    </location>
</feature>
<dbReference type="NCBIfam" id="TIGR02246">
    <property type="entry name" value="SgcJ/EcaC family oxidoreductase"/>
    <property type="match status" value="1"/>
</dbReference>